<keyword evidence="3" id="KW-1185">Reference proteome</keyword>
<proteinExistence type="predicted"/>
<sequence>MLPSPLTLQKQFLHSFLEQSRTSARVSNPPLTLSHKDSIDSRKTVTEACVLAQASLYRPGETCRGRPEPHSSSRLNEASHSGERGSLKRERVRALARRCGF</sequence>
<dbReference type="EMBL" id="CP039348">
    <property type="protein sequence ID" value="QCD90522.1"/>
    <property type="molecule type" value="Genomic_DNA"/>
</dbReference>
<dbReference type="AlphaFoldDB" id="A0A4D6LNP3"/>
<reference evidence="2 3" key="1">
    <citation type="submission" date="2019-04" db="EMBL/GenBank/DDBJ databases">
        <title>An improved genome assembly and genetic linkage map for asparagus bean, Vigna unguiculata ssp. sesquipedialis.</title>
        <authorList>
            <person name="Xia Q."/>
            <person name="Zhang R."/>
            <person name="Dong Y."/>
        </authorList>
    </citation>
    <scope>NUCLEOTIDE SEQUENCE [LARGE SCALE GENOMIC DNA]</scope>
    <source>
        <tissue evidence="2">Leaf</tissue>
    </source>
</reference>
<feature type="region of interest" description="Disordered" evidence="1">
    <location>
        <begin position="60"/>
        <end position="91"/>
    </location>
</feature>
<dbReference type="Proteomes" id="UP000501690">
    <property type="component" value="Linkage Group LG4"/>
</dbReference>
<name>A0A4D6LNP3_VIGUN</name>
<evidence type="ECO:0000313" key="2">
    <source>
        <dbReference type="EMBL" id="QCD90522.1"/>
    </source>
</evidence>
<feature type="compositionally biased region" description="Basic and acidic residues" evidence="1">
    <location>
        <begin position="80"/>
        <end position="91"/>
    </location>
</feature>
<evidence type="ECO:0000256" key="1">
    <source>
        <dbReference type="SAM" id="MobiDB-lite"/>
    </source>
</evidence>
<accession>A0A4D6LNP3</accession>
<feature type="compositionally biased region" description="Polar residues" evidence="1">
    <location>
        <begin position="20"/>
        <end position="31"/>
    </location>
</feature>
<gene>
    <name evidence="2" type="ORF">DEO72_LG4g1478</name>
</gene>
<organism evidence="2 3">
    <name type="scientific">Vigna unguiculata</name>
    <name type="common">Cowpea</name>
    <dbReference type="NCBI Taxonomy" id="3917"/>
    <lineage>
        <taxon>Eukaryota</taxon>
        <taxon>Viridiplantae</taxon>
        <taxon>Streptophyta</taxon>
        <taxon>Embryophyta</taxon>
        <taxon>Tracheophyta</taxon>
        <taxon>Spermatophyta</taxon>
        <taxon>Magnoliopsida</taxon>
        <taxon>eudicotyledons</taxon>
        <taxon>Gunneridae</taxon>
        <taxon>Pentapetalae</taxon>
        <taxon>rosids</taxon>
        <taxon>fabids</taxon>
        <taxon>Fabales</taxon>
        <taxon>Fabaceae</taxon>
        <taxon>Papilionoideae</taxon>
        <taxon>50 kb inversion clade</taxon>
        <taxon>NPAAA clade</taxon>
        <taxon>indigoferoid/millettioid clade</taxon>
        <taxon>Phaseoleae</taxon>
        <taxon>Vigna</taxon>
    </lineage>
</organism>
<protein>
    <submittedName>
        <fullName evidence="2">Uncharacterized protein</fullName>
    </submittedName>
</protein>
<feature type="region of interest" description="Disordered" evidence="1">
    <location>
        <begin position="20"/>
        <end position="39"/>
    </location>
</feature>
<feature type="compositionally biased region" description="Basic and acidic residues" evidence="1">
    <location>
        <begin position="61"/>
        <end position="71"/>
    </location>
</feature>
<evidence type="ECO:0000313" key="3">
    <source>
        <dbReference type="Proteomes" id="UP000501690"/>
    </source>
</evidence>